<evidence type="ECO:0000256" key="4">
    <source>
        <dbReference type="ARBA" id="ARBA00022692"/>
    </source>
</evidence>
<dbReference type="AlphaFoldDB" id="A0A3S0R5I3"/>
<dbReference type="EMBL" id="RXMA01000042">
    <property type="protein sequence ID" value="RTR13849.1"/>
    <property type="molecule type" value="Genomic_DNA"/>
</dbReference>
<evidence type="ECO:0000313" key="11">
    <source>
        <dbReference type="Proteomes" id="UP000277007"/>
    </source>
</evidence>
<evidence type="ECO:0000256" key="6">
    <source>
        <dbReference type="ARBA" id="ARBA00022989"/>
    </source>
</evidence>
<keyword evidence="5" id="KW-0448">Lipopolysaccharide biosynthesis</keyword>
<dbReference type="Pfam" id="PF00535">
    <property type="entry name" value="Glycos_transf_2"/>
    <property type="match status" value="1"/>
</dbReference>
<dbReference type="GO" id="GO:0016757">
    <property type="term" value="F:glycosyltransferase activity"/>
    <property type="evidence" value="ECO:0007669"/>
    <property type="project" value="UniProtKB-KW"/>
</dbReference>
<evidence type="ECO:0000259" key="9">
    <source>
        <dbReference type="Pfam" id="PF00535"/>
    </source>
</evidence>
<dbReference type="InterPro" id="IPR001173">
    <property type="entry name" value="Glyco_trans_2-like"/>
</dbReference>
<keyword evidence="1" id="KW-1003">Cell membrane</keyword>
<feature type="domain" description="Glycosyltransferase 2-like" evidence="9">
    <location>
        <begin position="14"/>
        <end position="174"/>
    </location>
</feature>
<proteinExistence type="predicted"/>
<dbReference type="Gene3D" id="3.90.550.10">
    <property type="entry name" value="Spore Coat Polysaccharide Biosynthesis Protein SpsA, Chain A"/>
    <property type="match status" value="1"/>
</dbReference>
<keyword evidence="6 8" id="KW-1133">Transmembrane helix</keyword>
<dbReference type="SUPFAM" id="SSF53448">
    <property type="entry name" value="Nucleotide-diphospho-sugar transferases"/>
    <property type="match status" value="1"/>
</dbReference>
<dbReference type="GO" id="GO:0005886">
    <property type="term" value="C:plasma membrane"/>
    <property type="evidence" value="ECO:0007669"/>
    <property type="project" value="TreeGrafter"/>
</dbReference>
<organism evidence="10 11">
    <name type="scientific">Azospirillum griseum</name>
    <dbReference type="NCBI Taxonomy" id="2496639"/>
    <lineage>
        <taxon>Bacteria</taxon>
        <taxon>Pseudomonadati</taxon>
        <taxon>Pseudomonadota</taxon>
        <taxon>Alphaproteobacteria</taxon>
        <taxon>Rhodospirillales</taxon>
        <taxon>Azospirillaceae</taxon>
        <taxon>Azospirillum</taxon>
    </lineage>
</organism>
<comment type="caution">
    <text evidence="10">The sequence shown here is derived from an EMBL/GenBank/DDBJ whole genome shotgun (WGS) entry which is preliminary data.</text>
</comment>
<evidence type="ECO:0000256" key="2">
    <source>
        <dbReference type="ARBA" id="ARBA00022676"/>
    </source>
</evidence>
<dbReference type="PANTHER" id="PTHR48090">
    <property type="entry name" value="UNDECAPRENYL-PHOSPHATE 4-DEOXY-4-FORMAMIDO-L-ARABINOSE TRANSFERASE-RELATED"/>
    <property type="match status" value="1"/>
</dbReference>
<dbReference type="OrthoDB" id="9807795at2"/>
<keyword evidence="11" id="KW-1185">Reference proteome</keyword>
<evidence type="ECO:0000256" key="3">
    <source>
        <dbReference type="ARBA" id="ARBA00022679"/>
    </source>
</evidence>
<keyword evidence="2" id="KW-0328">Glycosyltransferase</keyword>
<gene>
    <name evidence="10" type="ORF">EJ903_24225</name>
</gene>
<name>A0A3S0R5I3_9PROT</name>
<accession>A0A3S0R5I3</accession>
<dbReference type="CDD" id="cd04187">
    <property type="entry name" value="DPM1_like_bac"/>
    <property type="match status" value="1"/>
</dbReference>
<evidence type="ECO:0000313" key="10">
    <source>
        <dbReference type="EMBL" id="RTR13849.1"/>
    </source>
</evidence>
<keyword evidence="3 10" id="KW-0808">Transferase</keyword>
<dbReference type="InterPro" id="IPR050256">
    <property type="entry name" value="Glycosyltransferase_2"/>
</dbReference>
<dbReference type="InterPro" id="IPR029044">
    <property type="entry name" value="Nucleotide-diphossugar_trans"/>
</dbReference>
<reference evidence="10 11" key="1">
    <citation type="submission" date="2018-12" db="EMBL/GenBank/DDBJ databases">
        <authorList>
            <person name="Yang Y."/>
        </authorList>
    </citation>
    <scope>NUCLEOTIDE SEQUENCE [LARGE SCALE GENOMIC DNA]</scope>
    <source>
        <strain evidence="10 11">L-25-5w-1</strain>
    </source>
</reference>
<evidence type="ECO:0000256" key="7">
    <source>
        <dbReference type="ARBA" id="ARBA00023136"/>
    </source>
</evidence>
<dbReference type="PANTHER" id="PTHR48090:SF3">
    <property type="entry name" value="UNDECAPRENYL-PHOSPHATE 4-DEOXY-4-FORMAMIDO-L-ARABINOSE TRANSFERASE"/>
    <property type="match status" value="1"/>
</dbReference>
<dbReference type="GO" id="GO:0009103">
    <property type="term" value="P:lipopolysaccharide biosynthetic process"/>
    <property type="evidence" value="ECO:0007669"/>
    <property type="project" value="UniProtKB-KW"/>
</dbReference>
<keyword evidence="7 8" id="KW-0472">Membrane</keyword>
<evidence type="ECO:0000256" key="5">
    <source>
        <dbReference type="ARBA" id="ARBA00022985"/>
    </source>
</evidence>
<evidence type="ECO:0000256" key="1">
    <source>
        <dbReference type="ARBA" id="ARBA00022475"/>
    </source>
</evidence>
<dbReference type="Proteomes" id="UP000277007">
    <property type="component" value="Unassembled WGS sequence"/>
</dbReference>
<feature type="transmembrane region" description="Helical" evidence="8">
    <location>
        <begin position="240"/>
        <end position="263"/>
    </location>
</feature>
<sequence>MTPTDLGVGAVSVSVLIPVYNEEANIAPLCERLIPALDALGRSFEVIFVNDGSRDGTEAELERAAADRRIRVINFRRNVGQTAAMMAGIDHARGEVIVPMDGDLQNDPQDIAGLLAKLDEGYDVVSGWRADRQDGFLLRTLPSRMANKMISTISGVKLNDYGCTLKAYRRQMLQGYRLYGEMHRFVPIYARWQGARLTEIPVRHHARRFGTSKYGLERVVKVVLDLVVVKFLTQYETKPIYIFGFAGLTFMGLAFLAGLYALYLKLVDGISFIMTPLPLLVTMGLLTGVMCILMGLLAELLVRIYFESQGKSHYSVKSRLNFDEPPTAP</sequence>
<evidence type="ECO:0000256" key="8">
    <source>
        <dbReference type="SAM" id="Phobius"/>
    </source>
</evidence>
<protein>
    <submittedName>
        <fullName evidence="10">Glycosyltransferase</fullName>
    </submittedName>
</protein>
<feature type="transmembrane region" description="Helical" evidence="8">
    <location>
        <begin position="283"/>
        <end position="306"/>
    </location>
</feature>
<keyword evidence="4 8" id="KW-0812">Transmembrane</keyword>